<sequence length="156" mass="17821">MTVQTETTTTTDIYSAPFIKELIRSIQAQDSYGVYKSWSPELILKPYIVSKQEKRQISTDEEVNPMTLARIKLFYNAIATSIELETNEIMQVVVNINHEGFGWALVFCGRLLVVARTLRDAQRFGFTSLEKMEDEGEKMAKAGIELAKKYKEVCKL</sequence>
<reference evidence="2" key="2">
    <citation type="submission" date="2006-06" db="EMBL/GenBank/DDBJ databases">
        <title>Complete sequence of Trichodesmium erythraeum IMS101.</title>
        <authorList>
            <consortium name="US DOE Joint Genome Institute"/>
            <person name="Copeland A."/>
            <person name="Lucas S."/>
            <person name="Lapidus A."/>
            <person name="Barry K."/>
            <person name="Detter J.C."/>
            <person name="Glavina del Rio T."/>
            <person name="Hammon N."/>
            <person name="Israni S."/>
            <person name="Dalin E."/>
            <person name="Tice H."/>
            <person name="Pitluck S."/>
            <person name="Kiss H."/>
            <person name="Munk A.C."/>
            <person name="Brettin T."/>
            <person name="Bruce D."/>
            <person name="Han C."/>
            <person name="Tapia R."/>
            <person name="Gilna P."/>
            <person name="Schmutz J."/>
            <person name="Larimer F."/>
            <person name="Land M."/>
            <person name="Hauser L."/>
            <person name="Kyrpides N."/>
            <person name="Kim E."/>
            <person name="Richardson P."/>
        </authorList>
    </citation>
    <scope>NUCLEOTIDE SEQUENCE [LARGE SCALE GENOMIC DNA]</scope>
    <source>
        <strain evidence="2">IMS101</strain>
    </source>
</reference>
<dbReference type="eggNOG" id="ENOG502ZBN7">
    <property type="taxonomic scope" value="Bacteria"/>
</dbReference>
<dbReference type="STRING" id="203124.Tery_4141"/>
<reference evidence="1" key="1">
    <citation type="journal article" date="2000" name="J. Phycol.">
        <title>Organization of the nif genes of the nonheterocystous cyanobacterium Trichodesmium sp. IMS101.</title>
        <authorList>
            <person name="Dominic B."/>
            <person name="Zani S."/>
            <person name="Chen Y.-B."/>
            <person name="Mellon M.T."/>
            <person name="Zehr J.P."/>
        </authorList>
    </citation>
    <scope>NUCLEOTIDE SEQUENCE</scope>
</reference>
<gene>
    <name evidence="2" type="ordered locus">Tery_4141</name>
</gene>
<dbReference type="InterPro" id="IPR004952">
    <property type="entry name" value="NifX-assoc_nitrogen_fix"/>
</dbReference>
<dbReference type="EMBL" id="AF167538">
    <property type="protein sequence ID" value="AAF82642.1"/>
    <property type="molecule type" value="Genomic_DNA"/>
</dbReference>
<dbReference type="AlphaFoldDB" id="Q9KJL5"/>
<dbReference type="PIRSF" id="PIRSF005788">
    <property type="entry name" value="NifK"/>
    <property type="match status" value="1"/>
</dbReference>
<dbReference type="EMBL" id="CP000393">
    <property type="protein sequence ID" value="ABG53149.1"/>
    <property type="molecule type" value="Genomic_DNA"/>
</dbReference>
<dbReference type="NCBIfam" id="TIGR02935">
    <property type="entry name" value="NifX-associated nitrogen fixation protein"/>
    <property type="match status" value="1"/>
</dbReference>
<dbReference type="Gene3D" id="1.10.3100.20">
    <property type="entry name" value="Protein of unknown function DUF269"/>
    <property type="match status" value="1"/>
</dbReference>
<dbReference type="Pfam" id="PF03270">
    <property type="entry name" value="DUF269"/>
    <property type="match status" value="1"/>
</dbReference>
<dbReference type="RefSeq" id="WP_011613479.1">
    <property type="nucleotide sequence ID" value="NC_008312.1"/>
</dbReference>
<dbReference type="HOGENOM" id="CLU_141510_0_0_3"/>
<evidence type="ECO:0000313" key="2">
    <source>
        <dbReference type="EMBL" id="ABG53149.1"/>
    </source>
</evidence>
<dbReference type="OrthoDB" id="9808545at2"/>
<evidence type="ECO:0000313" key="1">
    <source>
        <dbReference type="EMBL" id="AAF82642.1"/>
    </source>
</evidence>
<proteinExistence type="predicted"/>
<protein>
    <submittedName>
        <fullName evidence="1">ORF2</fullName>
    </submittedName>
</protein>
<name>Q9KJL5_TRIEI</name>
<accession>Q10X75</accession>
<accession>Q9KJL5</accession>
<dbReference type="KEGG" id="ter:Tery_4141"/>
<organism evidence="1">
    <name type="scientific">Trichodesmium erythraeum (strain IMS101)</name>
    <dbReference type="NCBI Taxonomy" id="203124"/>
    <lineage>
        <taxon>Bacteria</taxon>
        <taxon>Bacillati</taxon>
        <taxon>Cyanobacteriota</taxon>
        <taxon>Cyanophyceae</taxon>
        <taxon>Oscillatoriophycideae</taxon>
        <taxon>Oscillatoriales</taxon>
        <taxon>Microcoleaceae</taxon>
        <taxon>Trichodesmium</taxon>
    </lineage>
</organism>